<dbReference type="InterPro" id="IPR026960">
    <property type="entry name" value="RVT-Znf"/>
</dbReference>
<organism evidence="2 3">
    <name type="scientific">Lolium multiflorum</name>
    <name type="common">Italian ryegrass</name>
    <name type="synonym">Lolium perenne subsp. multiflorum</name>
    <dbReference type="NCBI Taxonomy" id="4521"/>
    <lineage>
        <taxon>Eukaryota</taxon>
        <taxon>Viridiplantae</taxon>
        <taxon>Streptophyta</taxon>
        <taxon>Embryophyta</taxon>
        <taxon>Tracheophyta</taxon>
        <taxon>Spermatophyta</taxon>
        <taxon>Magnoliopsida</taxon>
        <taxon>Liliopsida</taxon>
        <taxon>Poales</taxon>
        <taxon>Poaceae</taxon>
        <taxon>BOP clade</taxon>
        <taxon>Pooideae</taxon>
        <taxon>Poodae</taxon>
        <taxon>Poeae</taxon>
        <taxon>Poeae Chloroplast Group 2 (Poeae type)</taxon>
        <taxon>Loliodinae</taxon>
        <taxon>Loliinae</taxon>
        <taxon>Lolium</taxon>
    </lineage>
</organism>
<comment type="caution">
    <text evidence="2">The sequence shown here is derived from an EMBL/GenBank/DDBJ whole genome shotgun (WGS) entry which is preliminary data.</text>
</comment>
<name>A0AAD8SIV0_LOLMU</name>
<dbReference type="PROSITE" id="PS50878">
    <property type="entry name" value="RT_POL"/>
    <property type="match status" value="1"/>
</dbReference>
<dbReference type="Pfam" id="PF00078">
    <property type="entry name" value="RVT_1"/>
    <property type="match status" value="1"/>
</dbReference>
<dbReference type="AlphaFoldDB" id="A0AAD8SIV0"/>
<dbReference type="SUPFAM" id="SSF56672">
    <property type="entry name" value="DNA/RNA polymerases"/>
    <property type="match status" value="1"/>
</dbReference>
<dbReference type="EMBL" id="JAUUTY010000004">
    <property type="protein sequence ID" value="KAK1652063.1"/>
    <property type="molecule type" value="Genomic_DNA"/>
</dbReference>
<keyword evidence="3" id="KW-1185">Reference proteome</keyword>
<dbReference type="InterPro" id="IPR043502">
    <property type="entry name" value="DNA/RNA_pol_sf"/>
</dbReference>
<evidence type="ECO:0000313" key="2">
    <source>
        <dbReference type="EMBL" id="KAK1652063.1"/>
    </source>
</evidence>
<feature type="domain" description="Reverse transcriptase" evidence="1">
    <location>
        <begin position="54"/>
        <end position="330"/>
    </location>
</feature>
<accession>A0AAD8SIV0</accession>
<proteinExistence type="predicted"/>
<gene>
    <name evidence="2" type="ORF">QYE76_069868</name>
</gene>
<dbReference type="Pfam" id="PF13966">
    <property type="entry name" value="zf-RVT"/>
    <property type="match status" value="1"/>
</dbReference>
<reference evidence="2" key="1">
    <citation type="submission" date="2023-07" db="EMBL/GenBank/DDBJ databases">
        <title>A chromosome-level genome assembly of Lolium multiflorum.</title>
        <authorList>
            <person name="Chen Y."/>
            <person name="Copetti D."/>
            <person name="Kolliker R."/>
            <person name="Studer B."/>
        </authorList>
    </citation>
    <scope>NUCLEOTIDE SEQUENCE</scope>
    <source>
        <strain evidence="2">02402/16</strain>
        <tissue evidence="2">Leaf</tissue>
    </source>
</reference>
<dbReference type="InterPro" id="IPR000477">
    <property type="entry name" value="RT_dom"/>
</dbReference>
<sequence>MASSLSAPFTAEEVKNAFLSMNKLSSPGPDGFGPGFFSTFWDAVSPDILGVFSSFFDGSIDLTRINRAFLVLLPKTDSANHPSLFRPISLQNCIMKAITKVLTTRLQKAIHSLVDADQTGFLSGRRISENIVYAADLLRVCHARKKPTIVFKIDFRKAFDSVNWTSLLAILRARGFDDKWCLWMERILSTGHTAVLLNGVPGDWIRCKNGLRQGDPLSPYLFIIVADVLQRLIRSAWTLGGLVHPVDHNSPCPVLQYADDTLILCRADLPAAVCLKKVLSDFADATGLAINFHKSCFVPIHVNAAAASAIALELGCAVSSFPQPYLGLPLSPTKLPASAFAPLILSFDRRLSGRDLGDSSSSPSFLERIVEECLPLYRTITKVTVVSGTATSFWFDRWLPGEPLAKRFAALFSHCTRPQATVAAVAALGIDLQPRLSSVAEGELRLALQLLHATPLREGPDLRSMDTPAAPPFSTRAAYRLLSPVHPRDVSACCSWALRLPTKLRIFAYLADIDRLSTRANLFYKSCAPSDVCAACPQVETRRHLFFDCCLPSETWRCLGVRIPAGAFSVWDLPAPLPIPTSLWHAGLASVLWGLWKARNDLVFNSHSTTSALVLRKVCDDLALWRWRYRIEDRGHLDQLRVFFISCIRVG</sequence>
<protein>
    <recommendedName>
        <fullName evidence="1">Reverse transcriptase domain-containing protein</fullName>
    </recommendedName>
</protein>
<dbReference type="Proteomes" id="UP001231189">
    <property type="component" value="Unassembled WGS sequence"/>
</dbReference>
<dbReference type="CDD" id="cd01650">
    <property type="entry name" value="RT_nLTR_like"/>
    <property type="match status" value="1"/>
</dbReference>
<dbReference type="PANTHER" id="PTHR19446">
    <property type="entry name" value="REVERSE TRANSCRIPTASES"/>
    <property type="match status" value="1"/>
</dbReference>
<evidence type="ECO:0000313" key="3">
    <source>
        <dbReference type="Proteomes" id="UP001231189"/>
    </source>
</evidence>
<evidence type="ECO:0000259" key="1">
    <source>
        <dbReference type="PROSITE" id="PS50878"/>
    </source>
</evidence>